<keyword evidence="3 6" id="KW-0812">Transmembrane</keyword>
<dbReference type="CDD" id="cd16015">
    <property type="entry name" value="LTA_synthase"/>
    <property type="match status" value="1"/>
</dbReference>
<accession>A0A4R2I5H8</accession>
<dbReference type="InterPro" id="IPR050448">
    <property type="entry name" value="OpgB/LTA_synthase_biosynth"/>
</dbReference>
<feature type="transmembrane region" description="Helical" evidence="6">
    <location>
        <begin position="21"/>
        <end position="38"/>
    </location>
</feature>
<dbReference type="OrthoDB" id="5363296at2"/>
<dbReference type="EMBL" id="SLWQ01000009">
    <property type="protein sequence ID" value="TCO37755.1"/>
    <property type="molecule type" value="Genomic_DNA"/>
</dbReference>
<proteinExistence type="predicted"/>
<dbReference type="Gene3D" id="3.40.720.10">
    <property type="entry name" value="Alkaline Phosphatase, subunit A"/>
    <property type="match status" value="1"/>
</dbReference>
<evidence type="ECO:0000256" key="1">
    <source>
        <dbReference type="ARBA" id="ARBA00004651"/>
    </source>
</evidence>
<feature type="transmembrane region" description="Helical" evidence="6">
    <location>
        <begin position="133"/>
        <end position="151"/>
    </location>
</feature>
<keyword evidence="9" id="KW-1185">Reference proteome</keyword>
<reference evidence="8 9" key="1">
    <citation type="journal article" date="2015" name="Stand. Genomic Sci.">
        <title>Genomic Encyclopedia of Bacterial and Archaeal Type Strains, Phase III: the genomes of soil and plant-associated and newly described type strains.</title>
        <authorList>
            <person name="Whitman W.B."/>
            <person name="Woyke T."/>
            <person name="Klenk H.P."/>
            <person name="Zhou Y."/>
            <person name="Lilburn T.G."/>
            <person name="Beck B.J."/>
            <person name="De Vos P."/>
            <person name="Vandamme P."/>
            <person name="Eisen J.A."/>
            <person name="Garrity G."/>
            <person name="Hugenholtz P."/>
            <person name="Kyrpides N.C."/>
        </authorList>
    </citation>
    <scope>NUCLEOTIDE SEQUENCE [LARGE SCALE GENOMIC DNA]</scope>
    <source>
        <strain evidence="8 9">A3</strain>
    </source>
</reference>
<evidence type="ECO:0000256" key="4">
    <source>
        <dbReference type="ARBA" id="ARBA00022989"/>
    </source>
</evidence>
<sequence>MALPLPSIARDGWRPAVEREGIALGGCALLLVLLVAHLDPGIDLAGEAALWPMLRLTMLNAMPALALFALLLALSRRLLLSTWLTLLALVALYGANAAKLGALRMPLLPGDLRFLATPGPAARLFVQYLHVDAAHALLAAGMVAATLMLCRERRLRALSGWRRPVTGAVAAVFGASLMAGATPWRLVYVEAASGFQPWALDQSAASTGLIGGLLVYHWELGGGDVPPADRAAAIAMLEAHAPDLRAGLAHTTSSETLPDIVVVQSESLFDPARLRDMLSGRFLRAYHALARRTTSGELGVPTFAGGTIRTEFEVLTGAPLASLGGVQYPWLELDRETYPGLTRVLDAHGYRSVAVHPNAAAFWNRAQAYPALGFERFVDAASFPTDRIVGLFTSDAALTERVLEELDDDGPPQFLFAISMENHGPFDWRPGLDPQRLADLPIPERLDPGARPWLANYLYLLDDADRELARLADALARRKRRTLLLFYGDHLPDLGPVYAELGFDDGRDPKQQPVPWLLYDNRNPRAHRLDTRAWMLPGLLLQAADIHDGGWFDLLATLAHSPDFDPDDPRDAAGIDALARLHLRGELQPLLDDALGLVPASVDPG</sequence>
<evidence type="ECO:0000256" key="3">
    <source>
        <dbReference type="ARBA" id="ARBA00022692"/>
    </source>
</evidence>
<feature type="domain" description="Sulfatase N-terminal" evidence="7">
    <location>
        <begin position="258"/>
        <end position="526"/>
    </location>
</feature>
<dbReference type="GO" id="GO:0005886">
    <property type="term" value="C:plasma membrane"/>
    <property type="evidence" value="ECO:0007669"/>
    <property type="project" value="UniProtKB-SubCell"/>
</dbReference>
<keyword evidence="5 6" id="KW-0472">Membrane</keyword>
<dbReference type="SUPFAM" id="SSF53649">
    <property type="entry name" value="Alkaline phosphatase-like"/>
    <property type="match status" value="1"/>
</dbReference>
<evidence type="ECO:0000256" key="6">
    <source>
        <dbReference type="SAM" id="Phobius"/>
    </source>
</evidence>
<organism evidence="8 9">
    <name type="scientific">Dokdonella fugitiva</name>
    <dbReference type="NCBI Taxonomy" id="328517"/>
    <lineage>
        <taxon>Bacteria</taxon>
        <taxon>Pseudomonadati</taxon>
        <taxon>Pseudomonadota</taxon>
        <taxon>Gammaproteobacteria</taxon>
        <taxon>Lysobacterales</taxon>
        <taxon>Rhodanobacteraceae</taxon>
        <taxon>Dokdonella</taxon>
    </lineage>
</organism>
<dbReference type="GO" id="GO:0016740">
    <property type="term" value="F:transferase activity"/>
    <property type="evidence" value="ECO:0007669"/>
    <property type="project" value="UniProtKB-KW"/>
</dbReference>
<protein>
    <submittedName>
        <fullName evidence="8">Phosphoglycerol transferase MdoB-like AlkP superfamily enzyme</fullName>
    </submittedName>
</protein>
<evidence type="ECO:0000259" key="7">
    <source>
        <dbReference type="Pfam" id="PF00884"/>
    </source>
</evidence>
<keyword evidence="4 6" id="KW-1133">Transmembrane helix</keyword>
<dbReference type="InterPro" id="IPR000917">
    <property type="entry name" value="Sulfatase_N"/>
</dbReference>
<gene>
    <name evidence="8" type="ORF">EV148_109108</name>
</gene>
<evidence type="ECO:0000256" key="2">
    <source>
        <dbReference type="ARBA" id="ARBA00022475"/>
    </source>
</evidence>
<comment type="caution">
    <text evidence="8">The sequence shown here is derived from an EMBL/GenBank/DDBJ whole genome shotgun (WGS) entry which is preliminary data.</text>
</comment>
<dbReference type="RefSeq" id="WP_131999722.1">
    <property type="nucleotide sequence ID" value="NZ_JACGXM010000009.1"/>
</dbReference>
<dbReference type="PANTHER" id="PTHR47371:SF3">
    <property type="entry name" value="PHOSPHOGLYCEROL TRANSFERASE I"/>
    <property type="match status" value="1"/>
</dbReference>
<dbReference type="Proteomes" id="UP000294862">
    <property type="component" value="Unassembled WGS sequence"/>
</dbReference>
<evidence type="ECO:0000313" key="8">
    <source>
        <dbReference type="EMBL" id="TCO37755.1"/>
    </source>
</evidence>
<keyword evidence="8" id="KW-0808">Transferase</keyword>
<evidence type="ECO:0000256" key="5">
    <source>
        <dbReference type="ARBA" id="ARBA00023136"/>
    </source>
</evidence>
<feature type="transmembrane region" description="Helical" evidence="6">
    <location>
        <begin position="78"/>
        <end position="98"/>
    </location>
</feature>
<evidence type="ECO:0000313" key="9">
    <source>
        <dbReference type="Proteomes" id="UP000294862"/>
    </source>
</evidence>
<comment type="subcellular location">
    <subcellularLocation>
        <location evidence="1">Cell membrane</location>
        <topology evidence="1">Multi-pass membrane protein</topology>
    </subcellularLocation>
</comment>
<dbReference type="AlphaFoldDB" id="A0A4R2I5H8"/>
<feature type="transmembrane region" description="Helical" evidence="6">
    <location>
        <begin position="50"/>
        <end position="71"/>
    </location>
</feature>
<name>A0A4R2I5H8_9GAMM</name>
<dbReference type="InterPro" id="IPR017850">
    <property type="entry name" value="Alkaline_phosphatase_core_sf"/>
</dbReference>
<dbReference type="Pfam" id="PF00884">
    <property type="entry name" value="Sulfatase"/>
    <property type="match status" value="1"/>
</dbReference>
<keyword evidence="2" id="KW-1003">Cell membrane</keyword>
<feature type="transmembrane region" description="Helical" evidence="6">
    <location>
        <begin position="163"/>
        <end position="184"/>
    </location>
</feature>
<dbReference type="PANTHER" id="PTHR47371">
    <property type="entry name" value="LIPOTEICHOIC ACID SYNTHASE"/>
    <property type="match status" value="1"/>
</dbReference>